<gene>
    <name evidence="10" type="ordered locus">Amir_6667</name>
</gene>
<dbReference type="RefSeq" id="WP_015805342.1">
    <property type="nucleotide sequence ID" value="NC_013093.1"/>
</dbReference>
<proteinExistence type="inferred from homology"/>
<evidence type="ECO:0000313" key="11">
    <source>
        <dbReference type="Proteomes" id="UP000002213"/>
    </source>
</evidence>
<feature type="transmembrane region" description="Helical" evidence="8">
    <location>
        <begin position="246"/>
        <end position="267"/>
    </location>
</feature>
<dbReference type="PANTHER" id="PTHR22911">
    <property type="entry name" value="ACYL-MALONYL CONDENSING ENZYME-RELATED"/>
    <property type="match status" value="1"/>
</dbReference>
<dbReference type="KEGG" id="ami:Amir_6667"/>
<evidence type="ECO:0000256" key="3">
    <source>
        <dbReference type="ARBA" id="ARBA00022448"/>
    </source>
</evidence>
<evidence type="ECO:0000256" key="4">
    <source>
        <dbReference type="ARBA" id="ARBA00022475"/>
    </source>
</evidence>
<keyword evidence="7 8" id="KW-0472">Membrane</keyword>
<protein>
    <submittedName>
        <fullName evidence="10">RarD protein, DMT superfamily transporter</fullName>
    </submittedName>
</protein>
<feature type="transmembrane region" description="Helical" evidence="8">
    <location>
        <begin position="139"/>
        <end position="156"/>
    </location>
</feature>
<evidence type="ECO:0000256" key="6">
    <source>
        <dbReference type="ARBA" id="ARBA00022989"/>
    </source>
</evidence>
<keyword evidence="11" id="KW-1185">Reference proteome</keyword>
<dbReference type="Proteomes" id="UP000002213">
    <property type="component" value="Chromosome"/>
</dbReference>
<comment type="similarity">
    <text evidence="2">Belongs to the EamA transporter family.</text>
</comment>
<sequence length="313" mass="33277">MPVTPLTNSSSISSNTNDTNRGIAYGVGAYVLWGVVPAYWPLLAPAGAVELLAHRIVWSLLFMALVTAALGKWGALRGLPPRSWLLVTAASALIAVNWGVYIYAVNSGRVVEAALGYFINPLFSVLLAVLVLRERLRPAQYAAIGVAGAAVVVLAVDYGTLPWISLALACSFAFYGLIKKTVPLDSTASLTAESAVMTPVAVGYLLWLGSAGTFTGHGAAHTALMVSTGLVTAVPLMLFGAGARRIPMITLGMLQYLAPVLQFAWGVFVMREPMPASRWFGFAMVWVALLLFTGDAVVRSRKQRKLLAVTLPV</sequence>
<evidence type="ECO:0000256" key="7">
    <source>
        <dbReference type="ARBA" id="ARBA00023136"/>
    </source>
</evidence>
<feature type="transmembrane region" description="Helical" evidence="8">
    <location>
        <begin position="110"/>
        <end position="132"/>
    </location>
</feature>
<name>C6WNA0_ACTMD</name>
<feature type="transmembrane region" description="Helical" evidence="8">
    <location>
        <begin position="52"/>
        <end position="71"/>
    </location>
</feature>
<dbReference type="Pfam" id="PF00892">
    <property type="entry name" value="EamA"/>
    <property type="match status" value="1"/>
</dbReference>
<dbReference type="EMBL" id="CP001630">
    <property type="protein sequence ID" value="ACU40464.1"/>
    <property type="molecule type" value="Genomic_DNA"/>
</dbReference>
<keyword evidence="5 8" id="KW-0812">Transmembrane</keyword>
<evidence type="ECO:0000313" key="10">
    <source>
        <dbReference type="EMBL" id="ACU40464.1"/>
    </source>
</evidence>
<dbReference type="eggNOG" id="COG2962">
    <property type="taxonomic scope" value="Bacteria"/>
</dbReference>
<evidence type="ECO:0000259" key="9">
    <source>
        <dbReference type="Pfam" id="PF00892"/>
    </source>
</evidence>
<feature type="transmembrane region" description="Helical" evidence="8">
    <location>
        <begin position="162"/>
        <end position="178"/>
    </location>
</feature>
<evidence type="ECO:0000256" key="8">
    <source>
        <dbReference type="SAM" id="Phobius"/>
    </source>
</evidence>
<dbReference type="InterPro" id="IPR000620">
    <property type="entry name" value="EamA_dom"/>
</dbReference>
<dbReference type="SUPFAM" id="SSF103481">
    <property type="entry name" value="Multidrug resistance efflux transporter EmrE"/>
    <property type="match status" value="2"/>
</dbReference>
<keyword evidence="4" id="KW-1003">Cell membrane</keyword>
<reference evidence="10 11" key="1">
    <citation type="journal article" date="2009" name="Stand. Genomic Sci.">
        <title>Complete genome sequence of Actinosynnema mirum type strain (101).</title>
        <authorList>
            <person name="Land M."/>
            <person name="Lapidus A."/>
            <person name="Mayilraj S."/>
            <person name="Chen F."/>
            <person name="Copeland A."/>
            <person name="Del Rio T.G."/>
            <person name="Nolan M."/>
            <person name="Lucas S."/>
            <person name="Tice H."/>
            <person name="Cheng J.F."/>
            <person name="Chertkov O."/>
            <person name="Bruce D."/>
            <person name="Goodwin L."/>
            <person name="Pitluck S."/>
            <person name="Rohde M."/>
            <person name="Goker M."/>
            <person name="Pati A."/>
            <person name="Ivanova N."/>
            <person name="Mavromatis K."/>
            <person name="Chen A."/>
            <person name="Palaniappan K."/>
            <person name="Hauser L."/>
            <person name="Chang Y.J."/>
            <person name="Jeffries C.C."/>
            <person name="Brettin T."/>
            <person name="Detter J.C."/>
            <person name="Han C."/>
            <person name="Chain P."/>
            <person name="Tindall B.J."/>
            <person name="Bristow J."/>
            <person name="Eisen J.A."/>
            <person name="Markowitz V."/>
            <person name="Hugenholtz P."/>
            <person name="Kyrpides N.C."/>
            <person name="Klenk H.P."/>
        </authorList>
    </citation>
    <scope>NUCLEOTIDE SEQUENCE [LARGE SCALE GENOMIC DNA]</scope>
    <source>
        <strain evidence="11">ATCC 29888 / DSM 43827 / JCM 3225 / NBRC 14064 / NCIMB 13271 / NRRL B-12336 / IMRU 3971 / 101</strain>
    </source>
</reference>
<dbReference type="InterPro" id="IPR037185">
    <property type="entry name" value="EmrE-like"/>
</dbReference>
<feature type="transmembrane region" description="Helical" evidence="8">
    <location>
        <begin position="279"/>
        <end position="298"/>
    </location>
</feature>
<comment type="subcellular location">
    <subcellularLocation>
        <location evidence="1">Cell membrane</location>
        <topology evidence="1">Multi-pass membrane protein</topology>
    </subcellularLocation>
</comment>
<keyword evidence="3" id="KW-0813">Transport</keyword>
<dbReference type="STRING" id="446462.Amir_6667"/>
<organism evidence="10 11">
    <name type="scientific">Actinosynnema mirum (strain ATCC 29888 / DSM 43827 / JCM 3225 / NBRC 14064 / NCIMB 13271 / NRRL B-12336 / IMRU 3971 / 101)</name>
    <dbReference type="NCBI Taxonomy" id="446462"/>
    <lineage>
        <taxon>Bacteria</taxon>
        <taxon>Bacillati</taxon>
        <taxon>Actinomycetota</taxon>
        <taxon>Actinomycetes</taxon>
        <taxon>Pseudonocardiales</taxon>
        <taxon>Pseudonocardiaceae</taxon>
        <taxon>Actinosynnema</taxon>
    </lineage>
</organism>
<feature type="domain" description="EamA" evidence="9">
    <location>
        <begin position="21"/>
        <end position="154"/>
    </location>
</feature>
<dbReference type="InterPro" id="IPR004626">
    <property type="entry name" value="RarD"/>
</dbReference>
<dbReference type="NCBIfam" id="TIGR00688">
    <property type="entry name" value="rarD"/>
    <property type="match status" value="1"/>
</dbReference>
<feature type="transmembrane region" description="Helical" evidence="8">
    <location>
        <begin position="190"/>
        <end position="207"/>
    </location>
</feature>
<evidence type="ECO:0000256" key="1">
    <source>
        <dbReference type="ARBA" id="ARBA00004651"/>
    </source>
</evidence>
<dbReference type="PANTHER" id="PTHR22911:SF137">
    <property type="entry name" value="SOLUTE CARRIER FAMILY 35 MEMBER G2-RELATED"/>
    <property type="match status" value="1"/>
</dbReference>
<dbReference type="HOGENOM" id="CLU_054508_1_0_11"/>
<feature type="transmembrane region" description="Helical" evidence="8">
    <location>
        <begin position="22"/>
        <end position="40"/>
    </location>
</feature>
<feature type="transmembrane region" description="Helical" evidence="8">
    <location>
        <begin position="83"/>
        <end position="104"/>
    </location>
</feature>
<keyword evidence="6 8" id="KW-1133">Transmembrane helix</keyword>
<evidence type="ECO:0000256" key="2">
    <source>
        <dbReference type="ARBA" id="ARBA00007362"/>
    </source>
</evidence>
<feature type="transmembrane region" description="Helical" evidence="8">
    <location>
        <begin position="219"/>
        <end position="239"/>
    </location>
</feature>
<accession>C6WNA0</accession>
<dbReference type="OrthoDB" id="369870at2"/>
<dbReference type="AlphaFoldDB" id="C6WNA0"/>
<evidence type="ECO:0000256" key="5">
    <source>
        <dbReference type="ARBA" id="ARBA00022692"/>
    </source>
</evidence>
<dbReference type="GO" id="GO:0005886">
    <property type="term" value="C:plasma membrane"/>
    <property type="evidence" value="ECO:0007669"/>
    <property type="project" value="UniProtKB-SubCell"/>
</dbReference>